<evidence type="ECO:0000256" key="1">
    <source>
        <dbReference type="SAM" id="MobiDB-lite"/>
    </source>
</evidence>
<reference evidence="3" key="1">
    <citation type="submission" date="2014-09" db="EMBL/GenBank/DDBJ databases">
        <title>Genome sequence of the luminous mushroom Mycena chlorophos for searching fungal bioluminescence genes.</title>
        <authorList>
            <person name="Tanaka Y."/>
            <person name="Kasuga D."/>
            <person name="Oba Y."/>
            <person name="Hase S."/>
            <person name="Sato K."/>
            <person name="Oba Y."/>
            <person name="Sakakibara Y."/>
        </authorList>
    </citation>
    <scope>NUCLEOTIDE SEQUENCE</scope>
</reference>
<feature type="domain" description="CxC2-like cysteine cluster KDZ transposase-associated" evidence="2">
    <location>
        <begin position="233"/>
        <end position="270"/>
    </location>
</feature>
<dbReference type="EMBL" id="DF849860">
    <property type="protein sequence ID" value="GAT59384.1"/>
    <property type="molecule type" value="Genomic_DNA"/>
</dbReference>
<dbReference type="Proteomes" id="UP000815677">
    <property type="component" value="Unassembled WGS sequence"/>
</dbReference>
<evidence type="ECO:0000313" key="3">
    <source>
        <dbReference type="EMBL" id="GAT59384.1"/>
    </source>
</evidence>
<feature type="region of interest" description="Disordered" evidence="1">
    <location>
        <begin position="118"/>
        <end position="143"/>
    </location>
</feature>
<dbReference type="Pfam" id="PF18803">
    <property type="entry name" value="CxC2"/>
    <property type="match status" value="1"/>
</dbReference>
<sequence length="461" mass="51043">MGKNTKRKRYVAPAGSLTERFSLSELLRPAEEAPIHAYSDLVSGDGRRAQRVPISVGAPLSPVKQNRRQRLSEATPTSHPLPVPTLLPTDDLAPEPSTRMLFDEDSYTMTLVLDTDDLQAPPAPAADSTPPSKTTSGSATAASIPEDSALHNWANQDRDKFLDLFLWLDGRGSRSQVMGCPRCLSADRPALARCCECSHARIVCVACCVAEHEDNPLHWIEVWNGQYFKRTSLKSIGLCIQLGHPLGERCSAPHSAGAEFVVVHTNGVSTTVGAISSATRITSSSSAVVGFPRLATGRIPDVAPYNYYKSLEYLTDSATINKPPDKYRVLLRMMREYRHILLLKRRGRGHDPTGVKGTASGELAIRCPSCPRPGVNLPENWNQAPPEDECLYILFVGLDACFRLKRRLVSSWKKGPGLGTGWSYFVEWEPYRDHLLTITDQKEVRRIYVRVLARFDPVLSR</sequence>
<accession>A0ABQ0M7R9</accession>
<feature type="compositionally biased region" description="Low complexity" evidence="1">
    <location>
        <begin position="86"/>
        <end position="95"/>
    </location>
</feature>
<keyword evidence="4" id="KW-1185">Reference proteome</keyword>
<evidence type="ECO:0000259" key="2">
    <source>
        <dbReference type="Pfam" id="PF18803"/>
    </source>
</evidence>
<gene>
    <name evidence="3" type="ORF">MCHLO_15679</name>
</gene>
<feature type="region of interest" description="Disordered" evidence="1">
    <location>
        <begin position="53"/>
        <end position="95"/>
    </location>
</feature>
<organism evidence="3 4">
    <name type="scientific">Mycena chlorophos</name>
    <name type="common">Agaric fungus</name>
    <name type="synonym">Agaricus chlorophos</name>
    <dbReference type="NCBI Taxonomy" id="658473"/>
    <lineage>
        <taxon>Eukaryota</taxon>
        <taxon>Fungi</taxon>
        <taxon>Dikarya</taxon>
        <taxon>Basidiomycota</taxon>
        <taxon>Agaricomycotina</taxon>
        <taxon>Agaricomycetes</taxon>
        <taxon>Agaricomycetidae</taxon>
        <taxon>Agaricales</taxon>
        <taxon>Marasmiineae</taxon>
        <taxon>Mycenaceae</taxon>
        <taxon>Mycena</taxon>
    </lineage>
</organism>
<proteinExistence type="predicted"/>
<feature type="compositionally biased region" description="Low complexity" evidence="1">
    <location>
        <begin position="125"/>
        <end position="143"/>
    </location>
</feature>
<protein>
    <recommendedName>
        <fullName evidence="2">CxC2-like cysteine cluster KDZ transposase-associated domain-containing protein</fullName>
    </recommendedName>
</protein>
<name>A0ABQ0M7R9_MYCCL</name>
<evidence type="ECO:0000313" key="4">
    <source>
        <dbReference type="Proteomes" id="UP000815677"/>
    </source>
</evidence>
<dbReference type="InterPro" id="IPR041457">
    <property type="entry name" value="CxC2_KDZ-assoc"/>
</dbReference>